<keyword evidence="3" id="KW-1185">Reference proteome</keyword>
<evidence type="ECO:0000313" key="2">
    <source>
        <dbReference type="EMBL" id="MBJ7543575.1"/>
    </source>
</evidence>
<evidence type="ECO:0000313" key="3">
    <source>
        <dbReference type="Proteomes" id="UP000623250"/>
    </source>
</evidence>
<dbReference type="AlphaFoldDB" id="A0A8I1GHK0"/>
<feature type="region of interest" description="Disordered" evidence="1">
    <location>
        <begin position="171"/>
        <end position="203"/>
    </location>
</feature>
<dbReference type="Proteomes" id="UP000623250">
    <property type="component" value="Unassembled WGS sequence"/>
</dbReference>
<evidence type="ECO:0000256" key="1">
    <source>
        <dbReference type="SAM" id="MobiDB-lite"/>
    </source>
</evidence>
<comment type="caution">
    <text evidence="2">The sequence shown here is derived from an EMBL/GenBank/DDBJ whole genome shotgun (WGS) entry which is preliminary data.</text>
</comment>
<accession>A0A8I1GHK0</accession>
<feature type="compositionally biased region" description="Basic residues" evidence="1">
    <location>
        <begin position="184"/>
        <end position="203"/>
    </location>
</feature>
<protein>
    <submittedName>
        <fullName evidence="2">Uncharacterized protein</fullName>
    </submittedName>
</protein>
<reference evidence="2 3" key="1">
    <citation type="submission" date="2020-12" db="EMBL/GenBank/DDBJ databases">
        <title>Revised draft genomes of Rhodomicrobium vannielii ATCC 17100 and Rhodomicrobium udaipurense JA643.</title>
        <authorList>
            <person name="Conners E.M."/>
            <person name="Davenport E.J."/>
            <person name="Bose A."/>
        </authorList>
    </citation>
    <scope>NUCLEOTIDE SEQUENCE [LARGE SCALE GENOMIC DNA]</scope>
    <source>
        <strain evidence="2 3">JA643</strain>
    </source>
</reference>
<name>A0A8I1GHK0_9HYPH</name>
<gene>
    <name evidence="2" type="ORF">JDN41_08390</name>
</gene>
<organism evidence="2 3">
    <name type="scientific">Rhodomicrobium udaipurense</name>
    <dbReference type="NCBI Taxonomy" id="1202716"/>
    <lineage>
        <taxon>Bacteria</taxon>
        <taxon>Pseudomonadati</taxon>
        <taxon>Pseudomonadota</taxon>
        <taxon>Alphaproteobacteria</taxon>
        <taxon>Hyphomicrobiales</taxon>
        <taxon>Hyphomicrobiaceae</taxon>
        <taxon>Rhodomicrobium</taxon>
    </lineage>
</organism>
<proteinExistence type="predicted"/>
<sequence>MNAPRLSVNSENLLSERTRDDARKRCLVAARIASPCLPPRRTLVQSIRHLASRLVVVIAVATGAGVCCPPHGAFAAHRIAATMAATLAADFADSAADGFSDAGGPDSFPRDRYAIPVRHRRLTSDSDNSVEEGRSFAARLKHKQGRNLTRKKRRFRQQQAWLEKQRRVMGQKRAAARAHQYAAARRHAGKRHRKAPRRIRRLK</sequence>
<dbReference type="EMBL" id="JAEMUK010000015">
    <property type="protein sequence ID" value="MBJ7543575.1"/>
    <property type="molecule type" value="Genomic_DNA"/>
</dbReference>
<dbReference type="RefSeq" id="WP_155955085.1">
    <property type="nucleotide sequence ID" value="NZ_JAEMUK010000015.1"/>
</dbReference>